<feature type="chain" id="PRO_5038010044" description="Lipocalin-like domain-containing protein" evidence="1">
    <location>
        <begin position="22"/>
        <end position="179"/>
    </location>
</feature>
<proteinExistence type="predicted"/>
<feature type="signal peptide" evidence="1">
    <location>
        <begin position="1"/>
        <end position="21"/>
    </location>
</feature>
<accession>A0A930YX88</accession>
<protein>
    <recommendedName>
        <fullName evidence="4">Lipocalin-like domain-containing protein</fullName>
    </recommendedName>
</protein>
<dbReference type="EMBL" id="JADKYY010000012">
    <property type="protein sequence ID" value="MBF5027941.1"/>
    <property type="molecule type" value="Genomic_DNA"/>
</dbReference>
<gene>
    <name evidence="2" type="ORF">IC612_09040</name>
</gene>
<reference evidence="2" key="1">
    <citation type="submission" date="2020-11" db="EMBL/GenBank/DDBJ databases">
        <title>Genome seq and assembly of Planobacterium sp.</title>
        <authorList>
            <person name="Chhetri G."/>
        </authorList>
    </citation>
    <scope>NUCLEOTIDE SEQUENCE</scope>
    <source>
        <strain evidence="2">GCR5</strain>
    </source>
</reference>
<dbReference type="Proteomes" id="UP000694480">
    <property type="component" value="Unassembled WGS sequence"/>
</dbReference>
<evidence type="ECO:0000313" key="2">
    <source>
        <dbReference type="EMBL" id="MBF5027941.1"/>
    </source>
</evidence>
<sequence length="179" mass="20037">MKKIILLLLAFFILESCVVSTAGKVVKTFATAGYKVVKGTVEGISWTVSKAKGKIDPDRLDGTWKIVGVYKGTYEDFENDPAPESTADFGGCGSMEIEFNSKREKFRPVYSSGEKENFVDYKMKYGKNPSSNERENYIQFHSSNYITVVDASRKTMVLEGGLVPSMAFNGYKLYLLEKK</sequence>
<evidence type="ECO:0000313" key="3">
    <source>
        <dbReference type="Proteomes" id="UP000694480"/>
    </source>
</evidence>
<dbReference type="AlphaFoldDB" id="A0A930YX88"/>
<keyword evidence="1" id="KW-0732">Signal</keyword>
<name>A0A930YX88_9FLAO</name>
<evidence type="ECO:0008006" key="4">
    <source>
        <dbReference type="Google" id="ProtNLM"/>
    </source>
</evidence>
<dbReference type="RefSeq" id="WP_194739866.1">
    <property type="nucleotide sequence ID" value="NZ_JADKYY010000012.1"/>
</dbReference>
<comment type="caution">
    <text evidence="2">The sequence shown here is derived from an EMBL/GenBank/DDBJ whole genome shotgun (WGS) entry which is preliminary data.</text>
</comment>
<evidence type="ECO:0000256" key="1">
    <source>
        <dbReference type="SAM" id="SignalP"/>
    </source>
</evidence>
<organism evidence="2 3">
    <name type="scientific">Planobacterium oryzisoli</name>
    <dbReference type="NCBI Taxonomy" id="2771435"/>
    <lineage>
        <taxon>Bacteria</taxon>
        <taxon>Pseudomonadati</taxon>
        <taxon>Bacteroidota</taxon>
        <taxon>Flavobacteriia</taxon>
        <taxon>Flavobacteriales</taxon>
        <taxon>Weeksellaceae</taxon>
        <taxon>Chryseobacterium group</taxon>
        <taxon>Chryseobacterium</taxon>
    </lineage>
</organism>
<keyword evidence="3" id="KW-1185">Reference proteome</keyword>